<reference evidence="1" key="1">
    <citation type="submission" date="2023-05" db="EMBL/GenBank/DDBJ databases">
        <title>Genome and transcriptome analyses reveal genes involved in the formation of fine ridges on petal epidermal cells in Hibiscus trionum.</title>
        <authorList>
            <person name="Koshimizu S."/>
            <person name="Masuda S."/>
            <person name="Ishii T."/>
            <person name="Shirasu K."/>
            <person name="Hoshino A."/>
            <person name="Arita M."/>
        </authorList>
    </citation>
    <scope>NUCLEOTIDE SEQUENCE</scope>
    <source>
        <strain evidence="1">Hamamatsu line</strain>
    </source>
</reference>
<evidence type="ECO:0000313" key="2">
    <source>
        <dbReference type="Proteomes" id="UP001165190"/>
    </source>
</evidence>
<dbReference type="Proteomes" id="UP001165190">
    <property type="component" value="Unassembled WGS sequence"/>
</dbReference>
<name>A0A9W7J3R0_HIBTR</name>
<keyword evidence="2" id="KW-1185">Reference proteome</keyword>
<protein>
    <submittedName>
        <fullName evidence="1">Uncharacterized protein</fullName>
    </submittedName>
</protein>
<organism evidence="1 2">
    <name type="scientific">Hibiscus trionum</name>
    <name type="common">Flower of an hour</name>
    <dbReference type="NCBI Taxonomy" id="183268"/>
    <lineage>
        <taxon>Eukaryota</taxon>
        <taxon>Viridiplantae</taxon>
        <taxon>Streptophyta</taxon>
        <taxon>Embryophyta</taxon>
        <taxon>Tracheophyta</taxon>
        <taxon>Spermatophyta</taxon>
        <taxon>Magnoliopsida</taxon>
        <taxon>eudicotyledons</taxon>
        <taxon>Gunneridae</taxon>
        <taxon>Pentapetalae</taxon>
        <taxon>rosids</taxon>
        <taxon>malvids</taxon>
        <taxon>Malvales</taxon>
        <taxon>Malvaceae</taxon>
        <taxon>Malvoideae</taxon>
        <taxon>Hibiscus</taxon>
    </lineage>
</organism>
<comment type="caution">
    <text evidence="1">The sequence shown here is derived from an EMBL/GenBank/DDBJ whole genome shotgun (WGS) entry which is preliminary data.</text>
</comment>
<gene>
    <name evidence="1" type="ORF">HRI_004428500</name>
</gene>
<accession>A0A9W7J3R0</accession>
<dbReference type="AlphaFoldDB" id="A0A9W7J3R0"/>
<sequence length="114" mass="13254">MAWLNHHPCQTSFFSTLLDRIYRLIGDGETRNEDMKFYSETMRRKQNMSGFQRACLIKNLMEKKANSNKKHEHDGVLFSSTSISSDSSSGFFFPFLHLILNPCILCDTRRIVSK</sequence>
<dbReference type="OrthoDB" id="680041at2759"/>
<evidence type="ECO:0000313" key="1">
    <source>
        <dbReference type="EMBL" id="GMJ07593.1"/>
    </source>
</evidence>
<dbReference type="EMBL" id="BSYR01000048">
    <property type="protein sequence ID" value="GMJ07593.1"/>
    <property type="molecule type" value="Genomic_DNA"/>
</dbReference>
<proteinExistence type="predicted"/>